<dbReference type="EMBL" id="FNPI01000023">
    <property type="protein sequence ID" value="SDZ63276.1"/>
    <property type="molecule type" value="Genomic_DNA"/>
</dbReference>
<dbReference type="SUPFAM" id="SSF53383">
    <property type="entry name" value="PLP-dependent transferases"/>
    <property type="match status" value="1"/>
</dbReference>
<dbReference type="OrthoDB" id="9802328at2"/>
<dbReference type="InterPro" id="IPR024551">
    <property type="entry name" value="AspAT_Ic"/>
</dbReference>
<dbReference type="AlphaFoldDB" id="A0A1H3ULV1"/>
<dbReference type="Proteomes" id="UP000198935">
    <property type="component" value="Unassembled WGS sequence"/>
</dbReference>
<dbReference type="GO" id="GO:0004069">
    <property type="term" value="F:L-aspartate:2-oxoglutarate aminotransferase activity"/>
    <property type="evidence" value="ECO:0007669"/>
    <property type="project" value="InterPro"/>
</dbReference>
<sequence>MSDYASLNAAQLKELQTELLEKYNTYKQEGLKLDMSRGKPSPEQLNLSNGMLDVLTSNGTLKAADGTDVRNYGGLDGLPEAKDFFSQVLEVKPEEIIIGGNSSLNLMHDTIARAMLLGVYGSNAPWGKLPAVKFLCPSPGYDRHFSICELFGIEMIVVDMKADGPDMDHIEKLVKEDEAIKGIWCVPKYSNPDGITYSDEVVERFAKMETKADDFRIFWDDAYTVHHLTDEPDRLKNILAACKAAGNADRVFMFTSTSKISFAGSGIGVFASSVNNVNFIKKQLAMQTIGSDKINQLRHVRFFKNIENLKLHMKKQAEIIKPKFDTVLSKLESELGGKNIASWFKPNGGYFISLNTLDGCAKAVVQMAKDAGVTLTGAGATYPYGNDPKDRNIRIAPTYPSLEELEKAMEILCLCVQLVSIEKKLSEQAVR</sequence>
<dbReference type="InterPro" id="IPR015422">
    <property type="entry name" value="PyrdxlP-dep_Trfase_small"/>
</dbReference>
<dbReference type="Gene3D" id="3.40.640.10">
    <property type="entry name" value="Type I PLP-dependent aspartate aminotransferase-like (Major domain)"/>
    <property type="match status" value="1"/>
</dbReference>
<dbReference type="PANTHER" id="PTHR43799">
    <property type="entry name" value="AMINOTRANSFERASE, PUTATIVE-RELATED"/>
    <property type="match status" value="1"/>
</dbReference>
<dbReference type="InterPro" id="IPR015424">
    <property type="entry name" value="PyrdxlP-dep_Trfase"/>
</dbReference>
<dbReference type="Pfam" id="PF12897">
    <property type="entry name" value="Asp_aminotransf"/>
    <property type="match status" value="1"/>
</dbReference>
<keyword evidence="1" id="KW-0238">DNA-binding</keyword>
<accession>A0A1H3ULV1</accession>
<keyword evidence="1" id="KW-0032">Aminotransferase</keyword>
<gene>
    <name evidence="1" type="ORF">SAMN05421736_12317</name>
</gene>
<dbReference type="GO" id="GO:0003677">
    <property type="term" value="F:DNA binding"/>
    <property type="evidence" value="ECO:0007669"/>
    <property type="project" value="UniProtKB-KW"/>
</dbReference>
<reference evidence="2" key="1">
    <citation type="submission" date="2016-10" db="EMBL/GenBank/DDBJ databases">
        <authorList>
            <person name="Varghese N."/>
            <person name="Submissions S."/>
        </authorList>
    </citation>
    <scope>NUCLEOTIDE SEQUENCE [LARGE SCALE GENOMIC DNA]</scope>
    <source>
        <strain evidence="2">SP</strain>
    </source>
</reference>
<proteinExistence type="predicted"/>
<evidence type="ECO:0000313" key="2">
    <source>
        <dbReference type="Proteomes" id="UP000198935"/>
    </source>
</evidence>
<keyword evidence="2" id="KW-1185">Reference proteome</keyword>
<keyword evidence="1" id="KW-0808">Transferase</keyword>
<name>A0A1H3ULV1_9BACI</name>
<dbReference type="PANTHER" id="PTHR43799:SF1">
    <property type="entry name" value="ASPARTATE AMINOTRANSFERASE"/>
    <property type="match status" value="1"/>
</dbReference>
<organism evidence="1 2">
    <name type="scientific">Evansella caseinilytica</name>
    <dbReference type="NCBI Taxonomy" id="1503961"/>
    <lineage>
        <taxon>Bacteria</taxon>
        <taxon>Bacillati</taxon>
        <taxon>Bacillota</taxon>
        <taxon>Bacilli</taxon>
        <taxon>Bacillales</taxon>
        <taxon>Bacillaceae</taxon>
        <taxon>Evansella</taxon>
    </lineage>
</organism>
<dbReference type="Gene3D" id="3.90.1150.10">
    <property type="entry name" value="Aspartate Aminotransferase, domain 1"/>
    <property type="match status" value="1"/>
</dbReference>
<dbReference type="CDD" id="cd00609">
    <property type="entry name" value="AAT_like"/>
    <property type="match status" value="1"/>
</dbReference>
<evidence type="ECO:0000313" key="1">
    <source>
        <dbReference type="EMBL" id="SDZ63276.1"/>
    </source>
</evidence>
<dbReference type="InterPro" id="IPR015421">
    <property type="entry name" value="PyrdxlP-dep_Trfase_major"/>
</dbReference>
<protein>
    <submittedName>
        <fullName evidence="1">DNA-binding transcriptional regulator, MocR family, contains an aminotransferase domain</fullName>
    </submittedName>
</protein>
<dbReference type="STRING" id="1503961.SAMN05421736_12317"/>